<dbReference type="EMBL" id="BARV01033081">
    <property type="protein sequence ID" value="GAI41338.1"/>
    <property type="molecule type" value="Genomic_DNA"/>
</dbReference>
<protein>
    <recommendedName>
        <fullName evidence="1">DUF7736 domain-containing protein</fullName>
    </recommendedName>
</protein>
<feature type="non-terminal residue" evidence="2">
    <location>
        <position position="65"/>
    </location>
</feature>
<accession>X1NCH8</accession>
<reference evidence="2" key="1">
    <citation type="journal article" date="2014" name="Front. Microbiol.">
        <title>High frequency of phylogenetically diverse reductive dehalogenase-homologous genes in deep subseafloor sedimentary metagenomes.</title>
        <authorList>
            <person name="Kawai M."/>
            <person name="Futagami T."/>
            <person name="Toyoda A."/>
            <person name="Takaki Y."/>
            <person name="Nishi S."/>
            <person name="Hori S."/>
            <person name="Arai W."/>
            <person name="Tsubouchi T."/>
            <person name="Morono Y."/>
            <person name="Uchiyama I."/>
            <person name="Ito T."/>
            <person name="Fujiyama A."/>
            <person name="Inagaki F."/>
            <person name="Takami H."/>
        </authorList>
    </citation>
    <scope>NUCLEOTIDE SEQUENCE</scope>
    <source>
        <strain evidence="2">Expedition CK06-06</strain>
    </source>
</reference>
<dbReference type="Pfam" id="PF24875">
    <property type="entry name" value="DUF7736"/>
    <property type="match status" value="1"/>
</dbReference>
<sequence length="65" mass="7713">MTKEEAIKLAESKWWEGKPDDEVAWFCISTKLLCCPFEVMHKAIEAWLHRPVWTHEFADPEKLIL</sequence>
<evidence type="ECO:0000259" key="1">
    <source>
        <dbReference type="Pfam" id="PF24875"/>
    </source>
</evidence>
<dbReference type="InterPro" id="IPR056638">
    <property type="entry name" value="DUF7736"/>
</dbReference>
<name>X1NCH8_9ZZZZ</name>
<proteinExistence type="predicted"/>
<comment type="caution">
    <text evidence="2">The sequence shown here is derived from an EMBL/GenBank/DDBJ whole genome shotgun (WGS) entry which is preliminary data.</text>
</comment>
<gene>
    <name evidence="2" type="ORF">S06H3_52067</name>
</gene>
<organism evidence="2">
    <name type="scientific">marine sediment metagenome</name>
    <dbReference type="NCBI Taxonomy" id="412755"/>
    <lineage>
        <taxon>unclassified sequences</taxon>
        <taxon>metagenomes</taxon>
        <taxon>ecological metagenomes</taxon>
    </lineage>
</organism>
<feature type="domain" description="DUF7736" evidence="1">
    <location>
        <begin position="28"/>
        <end position="57"/>
    </location>
</feature>
<dbReference type="AlphaFoldDB" id="X1NCH8"/>
<evidence type="ECO:0000313" key="2">
    <source>
        <dbReference type="EMBL" id="GAI41338.1"/>
    </source>
</evidence>